<dbReference type="SUPFAM" id="SSF158397">
    <property type="entry name" value="TM1646-like"/>
    <property type="match status" value="1"/>
</dbReference>
<dbReference type="Pfam" id="PF03885">
    <property type="entry name" value="DUF327"/>
    <property type="match status" value="1"/>
</dbReference>
<evidence type="ECO:0000313" key="2">
    <source>
        <dbReference type="Proteomes" id="UP001296943"/>
    </source>
</evidence>
<organism evidence="1 2">
    <name type="scientific">Aquibacillus albus</name>
    <dbReference type="NCBI Taxonomy" id="1168171"/>
    <lineage>
        <taxon>Bacteria</taxon>
        <taxon>Bacillati</taxon>
        <taxon>Bacillota</taxon>
        <taxon>Bacilli</taxon>
        <taxon>Bacillales</taxon>
        <taxon>Bacillaceae</taxon>
        <taxon>Aquibacillus</taxon>
    </lineage>
</organism>
<dbReference type="EMBL" id="JAFBDR010000027">
    <property type="protein sequence ID" value="MBM7573128.1"/>
    <property type="molecule type" value="Genomic_DNA"/>
</dbReference>
<dbReference type="Proteomes" id="UP001296943">
    <property type="component" value="Unassembled WGS sequence"/>
</dbReference>
<accession>A0ABS2N4Z9</accession>
<reference evidence="1 2" key="1">
    <citation type="submission" date="2021-01" db="EMBL/GenBank/DDBJ databases">
        <title>Genomic Encyclopedia of Type Strains, Phase IV (KMG-IV): sequencing the most valuable type-strain genomes for metagenomic binning, comparative biology and taxonomic classification.</title>
        <authorList>
            <person name="Goeker M."/>
        </authorList>
    </citation>
    <scope>NUCLEOTIDE SEQUENCE [LARGE SCALE GENOMIC DNA]</scope>
    <source>
        <strain evidence="1 2">DSM 23711</strain>
    </source>
</reference>
<name>A0ABS2N4Z9_9BACI</name>
<dbReference type="Gene3D" id="1.20.120.490">
    <property type="entry name" value="Hypothetical protein TM1646-like domain"/>
    <property type="match status" value="1"/>
</dbReference>
<protein>
    <submittedName>
        <fullName evidence="1">Uncharacterized protein YaaR (DUF327 family)</fullName>
    </submittedName>
</protein>
<dbReference type="InterPro" id="IPR005585">
    <property type="entry name" value="DUF327"/>
</dbReference>
<sequence>MKINQELRSQMDIAQKRQLFPKSPLSSFDSVMASHTQKMKGQALEQLLQQISVQGEKVVRHRSFKDLARYKRMVKGFVEEAVKHGMNLKHGHSWNMERNNRKLTIVEQIDQRLLELTDLLLNQEKKSITVLDTIGEIKGLLINLYT</sequence>
<gene>
    <name evidence="1" type="ORF">JOC48_003677</name>
</gene>
<dbReference type="RefSeq" id="WP_204501795.1">
    <property type="nucleotide sequence ID" value="NZ_JAFBDR010000027.1"/>
</dbReference>
<proteinExistence type="predicted"/>
<evidence type="ECO:0000313" key="1">
    <source>
        <dbReference type="EMBL" id="MBM7573128.1"/>
    </source>
</evidence>
<dbReference type="InterPro" id="IPR024042">
    <property type="entry name" value="TM1646-like_dom_sf"/>
</dbReference>
<keyword evidence="2" id="KW-1185">Reference proteome</keyword>
<comment type="caution">
    <text evidence="1">The sequence shown here is derived from an EMBL/GenBank/DDBJ whole genome shotgun (WGS) entry which is preliminary data.</text>
</comment>